<sequence>MLRPTRKQATNPTVSNGATHNSNTNNKDYDSRGRSKSFLPKGSIGSLIILVCVALFLVGYRMLGGGVGSKGSTINNVATNQSYGDGSSVPSGGLRVKSIQNNNPIASSSQQRLRSTDTIGLTSPTTNNTLHLIFSTDCSPFQHWQSYLFFHAALQVSQPGYVTRIASGCTDEQLAEEKKWHRVNIQEGMSERFRVHFTPHFSGVKDEVTGEVKGDYKFFNKPFGLKHFLEYSEFMGLIEDDGRTMKAPDVIVILCDPDFLLLRPITDDFSNERETLMSPRRSKVFSGKSKIVSHGRPYAQTYGLGTQWRKFNLDEIAGVNSPAKLVDQSDGQLYYPGGPPYIGTARDMYRIAEKWNAYCIAAAHLQLPHTLIDSLMISSAGVGGEGWKFINDIPSTEVCSFAAKPDHSIHPIPSVIHYCQRYSVDKYFYGKRKVVAFRMLIVYLFQCPAVLYYSPNEVPHEIFTCDFPLLVEPPMDIGSGKYLSVVPNGRPESERKEISAEKEKMDGFTLCALTKATNEAMIHFKDKHCEGGGGNREKTYDMWASKDIAEKK</sequence>
<keyword evidence="4" id="KW-1185">Reference proteome</keyword>
<dbReference type="EMBL" id="CM000653">
    <property type="protein sequence ID" value="EED87890.1"/>
    <property type="molecule type" value="Genomic_DNA"/>
</dbReference>
<feature type="region of interest" description="Disordered" evidence="1">
    <location>
        <begin position="1"/>
        <end position="33"/>
    </location>
</feature>
<dbReference type="PANTHER" id="PTHR31485:SF7">
    <property type="entry name" value="PEPTIDYL SERINE ALPHA-GALACTOSYLTRANSFERASE"/>
    <property type="match status" value="1"/>
</dbReference>
<dbReference type="GO" id="GO:0016757">
    <property type="term" value="F:glycosyltransferase activity"/>
    <property type="evidence" value="ECO:0007669"/>
    <property type="project" value="InterPro"/>
</dbReference>
<dbReference type="RefSeq" id="XP_002295110.1">
    <property type="nucleotide sequence ID" value="XM_002295074.1"/>
</dbReference>
<name>B8CG20_THAPS</name>
<evidence type="ECO:0000313" key="3">
    <source>
        <dbReference type="EMBL" id="EED87890.1"/>
    </source>
</evidence>
<reference evidence="3 4" key="2">
    <citation type="journal article" date="2008" name="Nature">
        <title>The Phaeodactylum genome reveals the evolutionary history of diatom genomes.</title>
        <authorList>
            <person name="Bowler C."/>
            <person name="Allen A.E."/>
            <person name="Badger J.H."/>
            <person name="Grimwood J."/>
            <person name="Jabbari K."/>
            <person name="Kuo A."/>
            <person name="Maheswari U."/>
            <person name="Martens C."/>
            <person name="Maumus F."/>
            <person name="Otillar R.P."/>
            <person name="Rayko E."/>
            <person name="Salamov A."/>
            <person name="Vandepoele K."/>
            <person name="Beszteri B."/>
            <person name="Gruber A."/>
            <person name="Heijde M."/>
            <person name="Katinka M."/>
            <person name="Mock T."/>
            <person name="Valentin K."/>
            <person name="Verret F."/>
            <person name="Berges J.A."/>
            <person name="Brownlee C."/>
            <person name="Cadoret J.P."/>
            <person name="Chiovitti A."/>
            <person name="Choi C.J."/>
            <person name="Coesel S."/>
            <person name="De Martino A."/>
            <person name="Detter J.C."/>
            <person name="Durkin C."/>
            <person name="Falciatore A."/>
            <person name="Fournet J."/>
            <person name="Haruta M."/>
            <person name="Huysman M.J."/>
            <person name="Jenkins B.D."/>
            <person name="Jiroutova K."/>
            <person name="Jorgensen R.E."/>
            <person name="Joubert Y."/>
            <person name="Kaplan A."/>
            <person name="Kroger N."/>
            <person name="Kroth P.G."/>
            <person name="La Roche J."/>
            <person name="Lindquist E."/>
            <person name="Lommer M."/>
            <person name="Martin-Jezequel V."/>
            <person name="Lopez P.J."/>
            <person name="Lucas S."/>
            <person name="Mangogna M."/>
            <person name="McGinnis K."/>
            <person name="Medlin L.K."/>
            <person name="Montsant A."/>
            <person name="Oudot-Le Secq M.P."/>
            <person name="Napoli C."/>
            <person name="Obornik M."/>
            <person name="Parker M.S."/>
            <person name="Petit J.L."/>
            <person name="Porcel B.M."/>
            <person name="Poulsen N."/>
            <person name="Robison M."/>
            <person name="Rychlewski L."/>
            <person name="Rynearson T.A."/>
            <person name="Schmutz J."/>
            <person name="Shapiro H."/>
            <person name="Siaut M."/>
            <person name="Stanley M."/>
            <person name="Sussman M.R."/>
            <person name="Taylor A.R."/>
            <person name="Vardi A."/>
            <person name="von Dassow P."/>
            <person name="Vyverman W."/>
            <person name="Willis A."/>
            <person name="Wyrwicz L.S."/>
            <person name="Rokhsar D.S."/>
            <person name="Weissenbach J."/>
            <person name="Armbrust E.V."/>
            <person name="Green B.R."/>
            <person name="Van de Peer Y."/>
            <person name="Grigoriev I.V."/>
        </authorList>
    </citation>
    <scope>NUCLEOTIDE SEQUENCE [LARGE SCALE GENOMIC DNA]</scope>
    <source>
        <strain evidence="3 4">CCMP1335</strain>
    </source>
</reference>
<dbReference type="Proteomes" id="UP000001449">
    <property type="component" value="Chromosome 22"/>
</dbReference>
<evidence type="ECO:0000256" key="2">
    <source>
        <dbReference type="SAM" id="Phobius"/>
    </source>
</evidence>
<keyword evidence="2" id="KW-0812">Transmembrane</keyword>
<protein>
    <submittedName>
        <fullName evidence="3">Uncharacterized protein</fullName>
    </submittedName>
</protein>
<feature type="transmembrane region" description="Helical" evidence="2">
    <location>
        <begin position="44"/>
        <end position="63"/>
    </location>
</feature>
<dbReference type="OMA" id="YCDFVVR"/>
<keyword evidence="2" id="KW-1133">Transmembrane helix</keyword>
<dbReference type="HOGENOM" id="CLU_493928_0_0_1"/>
<proteinExistence type="predicted"/>
<accession>B8CG20</accession>
<dbReference type="PaxDb" id="35128-Thaps25803"/>
<reference evidence="3 4" key="1">
    <citation type="journal article" date="2004" name="Science">
        <title>The genome of the diatom Thalassiosira pseudonana: ecology, evolution, and metabolism.</title>
        <authorList>
            <person name="Armbrust E.V."/>
            <person name="Berges J.A."/>
            <person name="Bowler C."/>
            <person name="Green B.R."/>
            <person name="Martinez D."/>
            <person name="Putnam N.H."/>
            <person name="Zhou S."/>
            <person name="Allen A.E."/>
            <person name="Apt K.E."/>
            <person name="Bechner M."/>
            <person name="Brzezinski M.A."/>
            <person name="Chaal B.K."/>
            <person name="Chiovitti A."/>
            <person name="Davis A.K."/>
            <person name="Demarest M.S."/>
            <person name="Detter J.C."/>
            <person name="Glavina T."/>
            <person name="Goodstein D."/>
            <person name="Hadi M.Z."/>
            <person name="Hellsten U."/>
            <person name="Hildebrand M."/>
            <person name="Jenkins B.D."/>
            <person name="Jurka J."/>
            <person name="Kapitonov V.V."/>
            <person name="Kroger N."/>
            <person name="Lau W.W."/>
            <person name="Lane T.W."/>
            <person name="Larimer F.W."/>
            <person name="Lippmeier J.C."/>
            <person name="Lucas S."/>
            <person name="Medina M."/>
            <person name="Montsant A."/>
            <person name="Obornik M."/>
            <person name="Parker M.S."/>
            <person name="Palenik B."/>
            <person name="Pazour G.J."/>
            <person name="Richardson P.M."/>
            <person name="Rynearson T.A."/>
            <person name="Saito M.A."/>
            <person name="Schwartz D.C."/>
            <person name="Thamatrakoln K."/>
            <person name="Valentin K."/>
            <person name="Vardi A."/>
            <person name="Wilkerson F.P."/>
            <person name="Rokhsar D.S."/>
        </authorList>
    </citation>
    <scope>NUCLEOTIDE SEQUENCE [LARGE SCALE GENOMIC DNA]</scope>
    <source>
        <strain evidence="3 4">CCMP1335</strain>
    </source>
</reference>
<dbReference type="InterPro" id="IPR044845">
    <property type="entry name" value="HPAT/SRGT1-like"/>
</dbReference>
<dbReference type="GeneID" id="7448251"/>
<dbReference type="InParanoid" id="B8CG20"/>
<feature type="compositionally biased region" description="Polar residues" evidence="1">
    <location>
        <begin position="7"/>
        <end position="26"/>
    </location>
</feature>
<dbReference type="AlphaFoldDB" id="B8CG20"/>
<organism evidence="3 4">
    <name type="scientific">Thalassiosira pseudonana</name>
    <name type="common">Marine diatom</name>
    <name type="synonym">Cyclotella nana</name>
    <dbReference type="NCBI Taxonomy" id="35128"/>
    <lineage>
        <taxon>Eukaryota</taxon>
        <taxon>Sar</taxon>
        <taxon>Stramenopiles</taxon>
        <taxon>Ochrophyta</taxon>
        <taxon>Bacillariophyta</taxon>
        <taxon>Coscinodiscophyceae</taxon>
        <taxon>Thalassiosirophycidae</taxon>
        <taxon>Thalassiosirales</taxon>
        <taxon>Thalassiosiraceae</taxon>
        <taxon>Thalassiosira</taxon>
    </lineage>
</organism>
<gene>
    <name evidence="3" type="ORF">THAPSDRAFT_25803</name>
</gene>
<dbReference type="KEGG" id="tps:THAPSDRAFT_25803"/>
<dbReference type="eggNOG" id="ENOG502QRHW">
    <property type="taxonomic scope" value="Eukaryota"/>
</dbReference>
<evidence type="ECO:0000256" key="1">
    <source>
        <dbReference type="SAM" id="MobiDB-lite"/>
    </source>
</evidence>
<dbReference type="PANTHER" id="PTHR31485">
    <property type="entry name" value="PEPTIDYL SERINE ALPHA-GALACTOSYLTRANSFERASE"/>
    <property type="match status" value="1"/>
</dbReference>
<evidence type="ECO:0000313" key="4">
    <source>
        <dbReference type="Proteomes" id="UP000001449"/>
    </source>
</evidence>
<keyword evidence="2" id="KW-0472">Membrane</keyword>